<dbReference type="NCBIfam" id="TIGR02469">
    <property type="entry name" value="CbiT"/>
    <property type="match status" value="1"/>
</dbReference>
<dbReference type="NCBIfam" id="TIGR02467">
    <property type="entry name" value="CbiE"/>
    <property type="match status" value="1"/>
</dbReference>
<dbReference type="InterPro" id="IPR006365">
    <property type="entry name" value="Cbl_synth_CobL"/>
</dbReference>
<dbReference type="CDD" id="cd02440">
    <property type="entry name" value="AdoMet_MTases"/>
    <property type="match status" value="1"/>
</dbReference>
<dbReference type="PANTHER" id="PTHR43182:SF1">
    <property type="entry name" value="COBALT-PRECORRIN-7 C(5)-METHYLTRANSFERASE"/>
    <property type="match status" value="1"/>
</dbReference>
<proteinExistence type="predicted"/>
<dbReference type="Gene3D" id="3.40.50.150">
    <property type="entry name" value="Vaccinia Virus protein VP39"/>
    <property type="match status" value="1"/>
</dbReference>
<dbReference type="EC" id="2.1.1.132" evidence="7"/>
<dbReference type="CDD" id="cd11644">
    <property type="entry name" value="Precorrin-6Y-MT"/>
    <property type="match status" value="1"/>
</dbReference>
<dbReference type="InterPro" id="IPR014777">
    <property type="entry name" value="4pyrrole_Mease_sub1"/>
</dbReference>
<dbReference type="Proteomes" id="UP001646157">
    <property type="component" value="Unassembled WGS sequence"/>
</dbReference>
<sequence length="402" mass="45022">MTNWMKMIGIGDNGPKGLLPQYIEWIYESDVLVGGERHLRFFQEFKKEKKVIKGGLSALTAELQQETRNVVILVSGDPLFYGLGSVLAKKLPLEIYPYISSVQLAFSRMQESWQDAYVVSLHGRSMKGLAQRIDGRKKVAVLTDETNSPQAIAKYLKRFGMTEYDAFVAENLQGENERCRFFTIDEMEQASFFPLNVVILKQRLLVERTPIGIPDDAFLQRKPDKGLITKKEIRTLCLQELGLKKNSIVWDIGTCTGSVAIEAAKMAREGAVYAIEKNEGDLKNCLENQLKHRTDFVAVLGKAPDRLDEFPDPHAIFIGGSGGNMEYLLQTCISRLQPGGRLVMNIATIENLTEALQHLKTLGCEVSIIQAQISKSKPILNLTRFVPLNPVFILTAKKGKES</sequence>
<dbReference type="Gene3D" id="3.40.1010.10">
    <property type="entry name" value="Cobalt-precorrin-4 Transmethylase, Domain 1"/>
    <property type="match status" value="1"/>
</dbReference>
<evidence type="ECO:0000313" key="8">
    <source>
        <dbReference type="Proteomes" id="UP001646157"/>
    </source>
</evidence>
<keyword evidence="3 7" id="KW-0489">Methyltransferase</keyword>
<dbReference type="InterPro" id="IPR035996">
    <property type="entry name" value="4pyrrol_Methylase_sf"/>
</dbReference>
<evidence type="ECO:0000256" key="2">
    <source>
        <dbReference type="ARBA" id="ARBA00022573"/>
    </source>
</evidence>
<gene>
    <name evidence="7" type="ORF">JOC86_004185</name>
</gene>
<keyword evidence="2" id="KW-0169">Cobalamin biosynthesis</keyword>
<protein>
    <submittedName>
        <fullName evidence="7">Precorrin-6Y C5,15-methyltransferase (Decarboxylating)</fullName>
        <ecNumber evidence="7">2.1.1.132</ecNumber>
    </submittedName>
</protein>
<keyword evidence="4 7" id="KW-0808">Transferase</keyword>
<dbReference type="GO" id="GO:0046025">
    <property type="term" value="F:precorrin-6Y C5,15-methyltransferase (decarboxylating) activity"/>
    <property type="evidence" value="ECO:0007669"/>
    <property type="project" value="UniProtKB-EC"/>
</dbReference>
<dbReference type="PIRSF" id="PIRSF036428">
    <property type="entry name" value="CobL"/>
    <property type="match status" value="1"/>
</dbReference>
<dbReference type="Gene3D" id="3.30.950.10">
    <property type="entry name" value="Methyltransferase, Cobalt-precorrin-4 Transmethylase, Domain 2"/>
    <property type="match status" value="1"/>
</dbReference>
<dbReference type="InterPro" id="IPR029063">
    <property type="entry name" value="SAM-dependent_MTases_sf"/>
</dbReference>
<evidence type="ECO:0000256" key="4">
    <source>
        <dbReference type="ARBA" id="ARBA00022679"/>
    </source>
</evidence>
<dbReference type="InterPro" id="IPR014008">
    <property type="entry name" value="Cbl_synth_MTase_CbiT"/>
</dbReference>
<evidence type="ECO:0000313" key="7">
    <source>
        <dbReference type="EMBL" id="MBM7587611.1"/>
    </source>
</evidence>
<organism evidence="7 8">
    <name type="scientific">Rossellomorea pakistanensis</name>
    <dbReference type="NCBI Taxonomy" id="992288"/>
    <lineage>
        <taxon>Bacteria</taxon>
        <taxon>Bacillati</taxon>
        <taxon>Bacillota</taxon>
        <taxon>Bacilli</taxon>
        <taxon>Bacillales</taxon>
        <taxon>Bacillaceae</taxon>
        <taxon>Rossellomorea</taxon>
    </lineage>
</organism>
<dbReference type="GO" id="GO:0032259">
    <property type="term" value="P:methylation"/>
    <property type="evidence" value="ECO:0007669"/>
    <property type="project" value="UniProtKB-KW"/>
</dbReference>
<keyword evidence="8" id="KW-1185">Reference proteome</keyword>
<comment type="pathway">
    <text evidence="1">Cofactor biosynthesis; adenosylcobalamin biosynthesis.</text>
</comment>
<dbReference type="InterPro" id="IPR000878">
    <property type="entry name" value="4pyrrol_Mease"/>
</dbReference>
<evidence type="ECO:0000259" key="6">
    <source>
        <dbReference type="Pfam" id="PF00590"/>
    </source>
</evidence>
<dbReference type="SUPFAM" id="SSF53335">
    <property type="entry name" value="S-adenosyl-L-methionine-dependent methyltransferases"/>
    <property type="match status" value="1"/>
</dbReference>
<dbReference type="InterPro" id="IPR050714">
    <property type="entry name" value="Cobalamin_biosynth_MTase"/>
</dbReference>
<comment type="caution">
    <text evidence="7">The sequence shown here is derived from an EMBL/GenBank/DDBJ whole genome shotgun (WGS) entry which is preliminary data.</text>
</comment>
<evidence type="ECO:0000256" key="3">
    <source>
        <dbReference type="ARBA" id="ARBA00022603"/>
    </source>
</evidence>
<dbReference type="SUPFAM" id="SSF53790">
    <property type="entry name" value="Tetrapyrrole methylase"/>
    <property type="match status" value="1"/>
</dbReference>
<dbReference type="Pfam" id="PF01135">
    <property type="entry name" value="PCMT"/>
    <property type="match status" value="1"/>
</dbReference>
<accession>A0ABS2NIC2</accession>
<dbReference type="Pfam" id="PF00590">
    <property type="entry name" value="TP_methylase"/>
    <property type="match status" value="1"/>
</dbReference>
<dbReference type="PANTHER" id="PTHR43182">
    <property type="entry name" value="COBALT-PRECORRIN-6B C(15)-METHYLTRANSFERASE (DECARBOXYLATING)"/>
    <property type="match status" value="1"/>
</dbReference>
<feature type="domain" description="Tetrapyrrole methylase" evidence="6">
    <location>
        <begin position="7"/>
        <end position="187"/>
    </location>
</feature>
<evidence type="ECO:0000256" key="1">
    <source>
        <dbReference type="ARBA" id="ARBA00004953"/>
    </source>
</evidence>
<evidence type="ECO:0000256" key="5">
    <source>
        <dbReference type="ARBA" id="ARBA00022691"/>
    </source>
</evidence>
<dbReference type="InterPro" id="IPR012818">
    <property type="entry name" value="CbiE"/>
</dbReference>
<name>A0ABS2NIC2_9BACI</name>
<dbReference type="InterPro" id="IPR014776">
    <property type="entry name" value="4pyrrole_Mease_sub2"/>
</dbReference>
<keyword evidence="5" id="KW-0949">S-adenosyl-L-methionine</keyword>
<dbReference type="EMBL" id="JAFBDZ010000005">
    <property type="protein sequence ID" value="MBM7587611.1"/>
    <property type="molecule type" value="Genomic_DNA"/>
</dbReference>
<reference evidence="7 8" key="1">
    <citation type="submission" date="2021-01" db="EMBL/GenBank/DDBJ databases">
        <title>Genomic Encyclopedia of Type Strains, Phase IV (KMG-IV): sequencing the most valuable type-strain genomes for metagenomic binning, comparative biology and taxonomic classification.</title>
        <authorList>
            <person name="Goeker M."/>
        </authorList>
    </citation>
    <scope>NUCLEOTIDE SEQUENCE [LARGE SCALE GENOMIC DNA]</scope>
    <source>
        <strain evidence="7 8">DSM 24834</strain>
    </source>
</reference>